<dbReference type="EMBL" id="JRPK02000045">
    <property type="protein sequence ID" value="TLD95484.1"/>
    <property type="molecule type" value="Genomic_DNA"/>
</dbReference>
<dbReference type="RefSeq" id="WP_034319136.1">
    <property type="nucleotide sequence ID" value="NZ_FZNF01000001.1"/>
</dbReference>
<comment type="caution">
    <text evidence="1">The sequence shown here is derived from an EMBL/GenBank/DDBJ whole genome shotgun (WGS) entry which is preliminary data.</text>
</comment>
<sequence>MIKSYMQNFSIKHYKMIDSKTHRLFGDWRNHKALRNTNTSLMDIYRIAYPNANRADVLELIEFSLYNQLLYEWHEVDEVLMSEWLNDYEKEYLHIIQEAFLKQHIEFGSSLDEAIDSLYNLSNYKQSCKEAWEYFKENFINNERYFAWEVKCDAKLTKESFWDNPKCWSRYNVWVDITPKGTKYFNEILAPRFYNKYKDLSVEIDSKGNIIKWVGKINR</sequence>
<evidence type="ECO:0000313" key="1">
    <source>
        <dbReference type="EMBL" id="TLD95484.1"/>
    </source>
</evidence>
<proteinExistence type="predicted"/>
<organism evidence="1 2">
    <name type="scientific">Helicobacter trogontum</name>
    <dbReference type="NCBI Taxonomy" id="50960"/>
    <lineage>
        <taxon>Bacteria</taxon>
        <taxon>Pseudomonadati</taxon>
        <taxon>Campylobacterota</taxon>
        <taxon>Epsilonproteobacteria</taxon>
        <taxon>Campylobacterales</taxon>
        <taxon>Helicobacteraceae</taxon>
        <taxon>Helicobacter</taxon>
    </lineage>
</organism>
<reference evidence="1 2" key="1">
    <citation type="journal article" date="2014" name="Genome Announc.">
        <title>Draft genome sequences of eight enterohepatic helicobacter species isolated from both laboratory and wild rodents.</title>
        <authorList>
            <person name="Sheh A."/>
            <person name="Shen Z."/>
            <person name="Fox J.G."/>
        </authorList>
    </citation>
    <scope>NUCLEOTIDE SEQUENCE [LARGE SCALE GENOMIC DNA]</scope>
    <source>
        <strain evidence="1 2">ATCC 49310</strain>
    </source>
</reference>
<dbReference type="AlphaFoldDB" id="A0A4U8T7H3"/>
<accession>A0A4U8T7H3</accession>
<evidence type="ECO:0000313" key="2">
    <source>
        <dbReference type="Proteomes" id="UP000029861"/>
    </source>
</evidence>
<gene>
    <name evidence="1" type="ORF">LS80_009220</name>
</gene>
<name>A0A4U8T7H3_9HELI</name>
<protein>
    <submittedName>
        <fullName evidence="1">Uncharacterized protein</fullName>
    </submittedName>
</protein>
<dbReference type="Proteomes" id="UP000029861">
    <property type="component" value="Unassembled WGS sequence"/>
</dbReference>